<protein>
    <recommendedName>
        <fullName evidence="3">Leucine-binding protein domain-containing protein</fullName>
    </recommendedName>
</protein>
<comment type="similarity">
    <text evidence="1">Belongs to the leucine-binding protein family.</text>
</comment>
<dbReference type="SUPFAM" id="SSF53822">
    <property type="entry name" value="Periplasmic binding protein-like I"/>
    <property type="match status" value="1"/>
</dbReference>
<accession>A0A1F4XPT3</accession>
<dbReference type="InterPro" id="IPR028081">
    <property type="entry name" value="Leu-bd"/>
</dbReference>
<dbReference type="PANTHER" id="PTHR47151">
    <property type="entry name" value="LEU/ILE/VAL-BINDING ABC TRANSPORTER SUBUNIT"/>
    <property type="match status" value="1"/>
</dbReference>
<dbReference type="EMBL" id="MEWS01000002">
    <property type="protein sequence ID" value="OGC83023.1"/>
    <property type="molecule type" value="Genomic_DNA"/>
</dbReference>
<proteinExistence type="inferred from homology"/>
<dbReference type="Pfam" id="PF13458">
    <property type="entry name" value="Peripla_BP_6"/>
    <property type="match status" value="1"/>
</dbReference>
<dbReference type="Proteomes" id="UP000177521">
    <property type="component" value="Unassembled WGS sequence"/>
</dbReference>
<comment type="caution">
    <text evidence="4">The sequence shown here is derived from an EMBL/GenBank/DDBJ whole genome shotgun (WGS) entry which is preliminary data.</text>
</comment>
<organism evidence="4 5">
    <name type="scientific">Candidatus Abawacabacteria bacterium RIFCSPHIGHO2_01_FULL_46_8</name>
    <dbReference type="NCBI Taxonomy" id="1817815"/>
    <lineage>
        <taxon>Bacteria</taxon>
        <taxon>Candidatus Abawacaibacteriota</taxon>
    </lineage>
</organism>
<dbReference type="PANTHER" id="PTHR47151:SF2">
    <property type="entry name" value="AMINO ACID BINDING PROTEIN"/>
    <property type="match status" value="1"/>
</dbReference>
<dbReference type="AlphaFoldDB" id="A0A1F4XPT3"/>
<evidence type="ECO:0000256" key="2">
    <source>
        <dbReference type="ARBA" id="ARBA00022729"/>
    </source>
</evidence>
<feature type="domain" description="Leucine-binding protein" evidence="3">
    <location>
        <begin position="16"/>
        <end position="226"/>
    </location>
</feature>
<gene>
    <name evidence="4" type="ORF">A2788_02085</name>
</gene>
<reference evidence="4 5" key="1">
    <citation type="journal article" date="2016" name="Nat. Commun.">
        <title>Thousands of microbial genomes shed light on interconnected biogeochemical processes in an aquifer system.</title>
        <authorList>
            <person name="Anantharaman K."/>
            <person name="Brown C.T."/>
            <person name="Hug L.A."/>
            <person name="Sharon I."/>
            <person name="Castelle C.J."/>
            <person name="Probst A.J."/>
            <person name="Thomas B.C."/>
            <person name="Singh A."/>
            <person name="Wilkins M.J."/>
            <person name="Karaoz U."/>
            <person name="Brodie E.L."/>
            <person name="Williams K.H."/>
            <person name="Hubbard S.S."/>
            <person name="Banfield J.F."/>
        </authorList>
    </citation>
    <scope>NUCLEOTIDE SEQUENCE [LARGE SCALE GENOMIC DNA]</scope>
</reference>
<evidence type="ECO:0000313" key="5">
    <source>
        <dbReference type="Proteomes" id="UP000177521"/>
    </source>
</evidence>
<sequence length="248" mass="27134">MPTIFFGSAPALTKLGDYLFRTYPSDSMQGAFAADFIFNQLKKTKVAVLYVKNDWGQGLHDVFAERFQQLGGEIVYDDSFLADAKDLRTVVLKTKAADPEVIYFPAYPAVAAVGLRQMKEIGIAVPIIGGDAFSADEIIQNSAAEGALFTMAVIKNPADFVEKVKAVAGEDVNLNWMAPLGYDALNIFAEVIARVGTDKQAMRDALAGLTYEKGIASEKIEFDQNGDLKEAAFEVREIKDKEAVLWSE</sequence>
<evidence type="ECO:0000259" key="3">
    <source>
        <dbReference type="Pfam" id="PF13458"/>
    </source>
</evidence>
<evidence type="ECO:0000313" key="4">
    <source>
        <dbReference type="EMBL" id="OGC83023.1"/>
    </source>
</evidence>
<dbReference type="Gene3D" id="3.40.50.2300">
    <property type="match status" value="2"/>
</dbReference>
<name>A0A1F4XPT3_9BACT</name>
<dbReference type="InterPro" id="IPR028082">
    <property type="entry name" value="Peripla_BP_I"/>
</dbReference>
<evidence type="ECO:0000256" key="1">
    <source>
        <dbReference type="ARBA" id="ARBA00010062"/>
    </source>
</evidence>
<keyword evidence="2" id="KW-0732">Signal</keyword>